<dbReference type="RefSeq" id="WP_227306882.1">
    <property type="nucleotide sequence ID" value="NZ_JAESVA010000002.1"/>
</dbReference>
<proteinExistence type="predicted"/>
<protein>
    <submittedName>
        <fullName evidence="1">Uncharacterized protein</fullName>
    </submittedName>
</protein>
<organism evidence="1 2">
    <name type="scientific">Acidisoma cellulosilyticum</name>
    <dbReference type="NCBI Taxonomy" id="2802395"/>
    <lineage>
        <taxon>Bacteria</taxon>
        <taxon>Pseudomonadati</taxon>
        <taxon>Pseudomonadota</taxon>
        <taxon>Alphaproteobacteria</taxon>
        <taxon>Acetobacterales</taxon>
        <taxon>Acidocellaceae</taxon>
        <taxon>Acidisoma</taxon>
    </lineage>
</organism>
<evidence type="ECO:0000313" key="1">
    <source>
        <dbReference type="EMBL" id="MCB8880281.1"/>
    </source>
</evidence>
<dbReference type="Proteomes" id="UP000721844">
    <property type="component" value="Unassembled WGS sequence"/>
</dbReference>
<sequence length="100" mass="11261">MDNDSGWAAQTITLITHMPGRPDEKLTLACRWVELVQAWDGVQDAYFLISGVETSEIVQKSWVFVTFKDSRGKTHHYPIYGAVAQGPHALRLPRTPHQSV</sequence>
<dbReference type="AlphaFoldDB" id="A0A963Z056"/>
<accession>A0A963Z056</accession>
<reference evidence="1 2" key="1">
    <citation type="journal article" date="2021" name="Microorganisms">
        <title>Acidisoma silvae sp. nov. and Acidisomacellulosilytica sp. nov., Two Acidophilic Bacteria Isolated from Decaying Wood, Hydrolyzing Cellulose and Producing Poly-3-hydroxybutyrate.</title>
        <authorList>
            <person name="Mieszkin S."/>
            <person name="Pouder E."/>
            <person name="Uroz S."/>
            <person name="Simon-Colin C."/>
            <person name="Alain K."/>
        </authorList>
    </citation>
    <scope>NUCLEOTIDE SEQUENCE [LARGE SCALE GENOMIC DNA]</scope>
    <source>
        <strain evidence="1 2">HW T5.17</strain>
    </source>
</reference>
<comment type="caution">
    <text evidence="1">The sequence shown here is derived from an EMBL/GenBank/DDBJ whole genome shotgun (WGS) entry which is preliminary data.</text>
</comment>
<dbReference type="EMBL" id="JAESVA010000002">
    <property type="protein sequence ID" value="MCB8880281.1"/>
    <property type="molecule type" value="Genomic_DNA"/>
</dbReference>
<name>A0A963Z056_9PROT</name>
<gene>
    <name evidence="1" type="ORF">ACELLULO517_08560</name>
</gene>
<keyword evidence="2" id="KW-1185">Reference proteome</keyword>
<evidence type="ECO:0000313" key="2">
    <source>
        <dbReference type="Proteomes" id="UP000721844"/>
    </source>
</evidence>